<organism evidence="2 3">
    <name type="scientific">Gelidibacter maritimus</name>
    <dbReference type="NCBI Taxonomy" id="2761487"/>
    <lineage>
        <taxon>Bacteria</taxon>
        <taxon>Pseudomonadati</taxon>
        <taxon>Bacteroidota</taxon>
        <taxon>Flavobacteriia</taxon>
        <taxon>Flavobacteriales</taxon>
        <taxon>Flavobacteriaceae</taxon>
        <taxon>Gelidibacter</taxon>
    </lineage>
</organism>
<protein>
    <recommendedName>
        <fullName evidence="4">AsmA-like C-terminal domain-containing protein</fullName>
    </recommendedName>
</protein>
<reference evidence="2 3" key="1">
    <citation type="submission" date="2020-07" db="EMBL/GenBank/DDBJ databases">
        <title>Bacterium isolated from marine sediment.</title>
        <authorList>
            <person name="Shang D."/>
        </authorList>
    </citation>
    <scope>NUCLEOTIDE SEQUENCE [LARGE SCALE GENOMIC DNA]</scope>
    <source>
        <strain evidence="2 3">F6074</strain>
    </source>
</reference>
<gene>
    <name evidence="2" type="ORF">H3Z82_08345</name>
</gene>
<keyword evidence="1" id="KW-0472">Membrane</keyword>
<dbReference type="PANTHER" id="PTHR30441">
    <property type="entry name" value="DUF748 DOMAIN-CONTAINING PROTEIN"/>
    <property type="match status" value="1"/>
</dbReference>
<keyword evidence="1" id="KW-1133">Transmembrane helix</keyword>
<dbReference type="EMBL" id="JACGLT010000005">
    <property type="protein sequence ID" value="MBA6152730.1"/>
    <property type="molecule type" value="Genomic_DNA"/>
</dbReference>
<keyword evidence="1" id="KW-0812">Transmembrane</keyword>
<proteinExistence type="predicted"/>
<feature type="transmembrane region" description="Helical" evidence="1">
    <location>
        <begin position="20"/>
        <end position="40"/>
    </location>
</feature>
<dbReference type="GO" id="GO:0005886">
    <property type="term" value="C:plasma membrane"/>
    <property type="evidence" value="ECO:0007669"/>
    <property type="project" value="TreeGrafter"/>
</dbReference>
<name>A0A7W2M4V0_9FLAO</name>
<evidence type="ECO:0000256" key="1">
    <source>
        <dbReference type="SAM" id="Phobius"/>
    </source>
</evidence>
<accession>A0A7W2M4V0</accession>
<dbReference type="InterPro" id="IPR052894">
    <property type="entry name" value="AsmA-related"/>
</dbReference>
<comment type="caution">
    <text evidence="2">The sequence shown here is derived from an EMBL/GenBank/DDBJ whole genome shotgun (WGS) entry which is preliminary data.</text>
</comment>
<sequence>MKTPIGKTKKSTKRQWLKRISIGLIVLMLLPFGLFTIGWLNRDSVIDVLQEWYAENTSGTLTIGKVNARFLSGFPNVSFTLKDITHTNKDSVSDQVSSLQIDEAKMVIGAGKLLRGQIIFKNIAIKNAEFHSEVISDKPLTYHQQLKKDKQQARQKGFQLPSWVNPTGANILLDNVKYVTKDSVLNKYFNLHIHKIKGAFKGDDLKLQGNSEMDITVNNLGFNTTKGSFFNGAIVKGDYKFTVDLKNNRIEVPEFPLKIDDQTFQLSADFDLSDITEYRFALQNANTDFKALKGLLTDSISAKLKSYEIQNPFTTNLRLWGKFAYGNNPDINAEFSTTNNAVLIADKFYFKQTSFSGNLTNDLYKTDSLKQEKRSVKDFKISFDTINAKLETVQVDIHNSYFQSTPEALNYIDAKVRLNGHNEDLAAIIETDNFDFKDGKFLLDAHFSGDILNPFEFLNKATGLFKLDNTRVVLKKNGLQLPVQSITVLLERENSILKELTINLPNGEDLVFKGNLKNIAGILSKAPIVPTTSQISLNSKNLNINDVIAMAKRFVPKSNTPVDDRRNLYETLDAIYSQFHPQFKINIGSLKYDDVVITDVNSNLELVDSETIVLENFNFKYDEALTKLKGNVRVHGPQSNLKNAVYMNAEASSNGPISVFKDLFNIELFRIDSGDYNFNGHVTGNVKEISELLNNAVGDLTLTNTSLHYEPAKMDIGIDSLSLFVNDSNILLKEFNLEIDDVHSINLDGSIKQFPIFLLDDKEGPSSVSLNLTAPFIDGDDLLTTINSFKNEDSLKVQKNKKGLHHLFEDLNRFNPKITIAVDSLKYKNLITENIKAEIHFENDSILKLAHLDMHFKETVANVYGQVNAHASQIELRKDNPFDLDFSVKVKGKSEDLNDYLKTTNFVFKSGDFEFIGNYKAESKELKLLNAEGFGDLKMAGTVVDFRAAGLQFPVDSLHVEINNDIATLKTLDIQLPGKSEVYFSGTIDNFSGFINGPQDINQHSSSFSIYAPYLDTEHIKEFIATSSQNNQPTDSSSFDLQKWKTTMTEINSSFYPDITIVIDTLKHDKFNITNFGSELLFEENNLMIEDMRFNSFGGTLALDLALGIEHAVNTPVAIEINVDNIRLHEFLKSVNYFNNDDLKQADSINGLLNYTIKATVLLDENGQLNMNSMNGVLHFDLKNLALYNYKSLMDAIPLMRDERFKNLRFQPIVQTLQIKHGEVIIPRTEIQSSAIHLFAEGRLKLKEYMNIWLSVPWRNLKHNDGLSLPQKTTYDDAGAKFFLQFIQDKTSEKERKQKLKVKFKLGNRKLRKMREDSK</sequence>
<evidence type="ECO:0000313" key="3">
    <source>
        <dbReference type="Proteomes" id="UP000541857"/>
    </source>
</evidence>
<dbReference type="RefSeq" id="WP_182204746.1">
    <property type="nucleotide sequence ID" value="NZ_JACGLT010000005.1"/>
</dbReference>
<evidence type="ECO:0008006" key="4">
    <source>
        <dbReference type="Google" id="ProtNLM"/>
    </source>
</evidence>
<evidence type="ECO:0000313" key="2">
    <source>
        <dbReference type="EMBL" id="MBA6152730.1"/>
    </source>
</evidence>
<dbReference type="Proteomes" id="UP000541857">
    <property type="component" value="Unassembled WGS sequence"/>
</dbReference>
<dbReference type="GO" id="GO:0090313">
    <property type="term" value="P:regulation of protein targeting to membrane"/>
    <property type="evidence" value="ECO:0007669"/>
    <property type="project" value="TreeGrafter"/>
</dbReference>
<keyword evidence="3" id="KW-1185">Reference proteome</keyword>
<dbReference type="PANTHER" id="PTHR30441:SF4">
    <property type="entry name" value="PROTEIN ASMA"/>
    <property type="match status" value="1"/>
</dbReference>